<evidence type="ECO:0000313" key="2">
    <source>
        <dbReference type="Proteomes" id="UP000183077"/>
    </source>
</evidence>
<proteinExistence type="predicted"/>
<dbReference type="GeneID" id="82256345"/>
<sequence>MEHSFKDLKERIRIKNNLISSIGVVVASGKDGEYYVAISPSFLVSGYGETEGAALEDFRYNMNVFVEDLNKVSLKEKVEYLQSLGFDNPDVIN</sequence>
<dbReference type="EMBL" id="FNYS01000003">
    <property type="protein sequence ID" value="SEI71842.1"/>
    <property type="molecule type" value="Genomic_DNA"/>
</dbReference>
<evidence type="ECO:0000313" key="1">
    <source>
        <dbReference type="EMBL" id="SEI71842.1"/>
    </source>
</evidence>
<dbReference type="Proteomes" id="UP000183077">
    <property type="component" value="Unassembled WGS sequence"/>
</dbReference>
<organism evidence="1 2">
    <name type="scientific">Myroides marinus</name>
    <dbReference type="NCBI Taxonomy" id="703342"/>
    <lineage>
        <taxon>Bacteria</taxon>
        <taxon>Pseudomonadati</taxon>
        <taxon>Bacteroidota</taxon>
        <taxon>Flavobacteriia</taxon>
        <taxon>Flavobacteriales</taxon>
        <taxon>Flavobacteriaceae</taxon>
        <taxon>Myroides</taxon>
    </lineage>
</organism>
<name>A0A1H6T7R3_9FLAO</name>
<dbReference type="RefSeq" id="WP_244154474.1">
    <property type="nucleotide sequence ID" value="NZ_FNYS01000003.1"/>
</dbReference>
<reference evidence="1 2" key="1">
    <citation type="submission" date="2016-10" db="EMBL/GenBank/DDBJ databases">
        <authorList>
            <person name="de Groot N.N."/>
        </authorList>
    </citation>
    <scope>NUCLEOTIDE SEQUENCE [LARGE SCALE GENOMIC DNA]</scope>
    <source>
        <strain evidence="1 2">DSM 23048</strain>
    </source>
</reference>
<accession>A0A1H6T7R3</accession>
<gene>
    <name evidence="1" type="ORF">SAMN04488018_103219</name>
</gene>
<dbReference type="AlphaFoldDB" id="A0A1H6T7R3"/>
<protein>
    <submittedName>
        <fullName evidence="1">Uncharacterized protein</fullName>
    </submittedName>
</protein>